<dbReference type="EMBL" id="JBBWRZ010000006">
    <property type="protein sequence ID" value="KAK8234012.1"/>
    <property type="molecule type" value="Genomic_DNA"/>
</dbReference>
<dbReference type="Proteomes" id="UP001492380">
    <property type="component" value="Unassembled WGS sequence"/>
</dbReference>
<organism evidence="1 2">
    <name type="scientific">Phyllosticta capitalensis</name>
    <dbReference type="NCBI Taxonomy" id="121624"/>
    <lineage>
        <taxon>Eukaryota</taxon>
        <taxon>Fungi</taxon>
        <taxon>Dikarya</taxon>
        <taxon>Ascomycota</taxon>
        <taxon>Pezizomycotina</taxon>
        <taxon>Dothideomycetes</taxon>
        <taxon>Dothideomycetes incertae sedis</taxon>
        <taxon>Botryosphaeriales</taxon>
        <taxon>Phyllostictaceae</taxon>
        <taxon>Phyllosticta</taxon>
    </lineage>
</organism>
<keyword evidence="2" id="KW-1185">Reference proteome</keyword>
<protein>
    <submittedName>
        <fullName evidence="1">Uncharacterized protein</fullName>
    </submittedName>
</protein>
<evidence type="ECO:0000313" key="2">
    <source>
        <dbReference type="Proteomes" id="UP001492380"/>
    </source>
</evidence>
<accession>A0ABR1YP70</accession>
<sequence length="282" mass="31167">MGKSSIPLQHYSGVHKKKYIRNSGSSGGQRSTNHMSSIRSFSAAAPVHTSATSHRTCSYISVPAKAILHPKISASTMARVTRAHMTSGDRWIDRKRRQLKLAAAAIKTAKTGVVVPKPPPTHMIKNYEDCSDNLKKQKLGCFKRIARAWGLEGEEIEDSCANFKTFIGDLMPLQQPAGKTGIGLHNKPSHLTRSANALEFKNPLDLGKDFLYALALFAEETHDDKDTALVALRKARTMRWASRKITERAVQEVVRDDIHSAKVLFARLQQSARNGMHDDDGG</sequence>
<comment type="caution">
    <text evidence="1">The sequence shown here is derived from an EMBL/GenBank/DDBJ whole genome shotgun (WGS) entry which is preliminary data.</text>
</comment>
<evidence type="ECO:0000313" key="1">
    <source>
        <dbReference type="EMBL" id="KAK8234012.1"/>
    </source>
</evidence>
<reference evidence="1 2" key="1">
    <citation type="submission" date="2024-04" db="EMBL/GenBank/DDBJ databases">
        <title>Phyllosticta paracitricarpa is synonymous to the EU quarantine fungus P. citricarpa based on phylogenomic analyses.</title>
        <authorList>
            <consortium name="Lawrence Berkeley National Laboratory"/>
            <person name="Van Ingen-Buijs V.A."/>
            <person name="Van Westerhoven A.C."/>
            <person name="Haridas S."/>
            <person name="Skiadas P."/>
            <person name="Martin F."/>
            <person name="Groenewald J.Z."/>
            <person name="Crous P.W."/>
            <person name="Seidl M.F."/>
        </authorList>
    </citation>
    <scope>NUCLEOTIDE SEQUENCE [LARGE SCALE GENOMIC DNA]</scope>
    <source>
        <strain evidence="1 2">CBS 123374</strain>
    </source>
</reference>
<name>A0ABR1YP70_9PEZI</name>
<gene>
    <name evidence="1" type="ORF">HDK90DRAFT_467013</name>
</gene>
<proteinExistence type="predicted"/>